<accession>A0A934KPX4</accession>
<comment type="caution">
    <text evidence="1">The sequence shown here is derived from an EMBL/GenBank/DDBJ whole genome shotgun (WGS) entry which is preliminary data.</text>
</comment>
<dbReference type="EMBL" id="JAEKNN010000054">
    <property type="protein sequence ID" value="MBJ7610075.1"/>
    <property type="molecule type" value="Genomic_DNA"/>
</dbReference>
<evidence type="ECO:0000313" key="1">
    <source>
        <dbReference type="EMBL" id="MBJ7610075.1"/>
    </source>
</evidence>
<name>A0A934KPX4_9BACT</name>
<proteinExistence type="predicted"/>
<reference evidence="1 2" key="1">
    <citation type="submission" date="2020-10" db="EMBL/GenBank/DDBJ databases">
        <title>Ca. Dormibacterota MAGs.</title>
        <authorList>
            <person name="Montgomery K."/>
        </authorList>
    </citation>
    <scope>NUCLEOTIDE SEQUENCE [LARGE SCALE GENOMIC DNA]</scope>
    <source>
        <strain evidence="1">Mitchell_Peninsula_5</strain>
    </source>
</reference>
<gene>
    <name evidence="1" type="ORF">JF887_11695</name>
</gene>
<dbReference type="Gene3D" id="3.40.1000.10">
    <property type="entry name" value="Mog1/PsbP, alpha/beta/alpha sandwich"/>
    <property type="match status" value="1"/>
</dbReference>
<sequence length="160" mass="17216">MGIVSYRHPTGGFAMPLPADWERAEDVQAGLALIAVEPERAGGGFRANLVVTIEPLAAGTDLDGWQASADQELIAALSGYLLLDRERLDRDGRGVIRRLAHHVREDTGSITMEQWTTVDGEQGFTLTASAATLEYDGLAEAFAGIADGFHLGRAPDEVRR</sequence>
<dbReference type="AlphaFoldDB" id="A0A934KPX4"/>
<organism evidence="1 2">
    <name type="scientific">Candidatus Amunia macphersoniae</name>
    <dbReference type="NCBI Taxonomy" id="3127014"/>
    <lineage>
        <taxon>Bacteria</taxon>
        <taxon>Bacillati</taxon>
        <taxon>Candidatus Dormiibacterota</taxon>
        <taxon>Candidatus Dormibacteria</taxon>
        <taxon>Candidatus Aeolococcales</taxon>
        <taxon>Candidatus Aeolococcaceae</taxon>
        <taxon>Candidatus Amunia</taxon>
    </lineage>
</organism>
<dbReference type="Proteomes" id="UP000614410">
    <property type="component" value="Unassembled WGS sequence"/>
</dbReference>
<evidence type="ECO:0000313" key="2">
    <source>
        <dbReference type="Proteomes" id="UP000614410"/>
    </source>
</evidence>
<protein>
    <submittedName>
        <fullName evidence="1">Uncharacterized protein</fullName>
    </submittedName>
</protein>